<comment type="caution">
    <text evidence="1">The sequence shown here is derived from an EMBL/GenBank/DDBJ whole genome shotgun (WGS) entry which is preliminary data.</text>
</comment>
<keyword evidence="2" id="KW-1185">Reference proteome</keyword>
<evidence type="ECO:0000313" key="1">
    <source>
        <dbReference type="EMBL" id="GAA4747385.1"/>
    </source>
</evidence>
<sequence length="316" mass="35297">MMIPAERPPDDPRNAPVYLRKTLVANGHNDRTIRQLVADGVLVKVRPGGYSDKKNYDQLDAAGRHGLKARAAFQQARTDVVLSHVSGVPEYDAPTWGLDLSDVHLTRLDGKAGRHEAGVHQHCGRLRDGDVVERHGMLVMTPARLALEVTTVTSAEAGLVVVNHFLHCGMTTKDELMDRYAVMERWPNSLRTGLVLHRADARVETVGESRAVHLMLSAGLPAPIPQYEIRDEHGDVIHRVDFAWPEFGVSLEFDGKVKYEKYLKPGQRASDVVIAEKKRERRICDLTGWRCIRLDWSDLGRPAATAALIRAELYRG</sequence>
<gene>
    <name evidence="1" type="ORF">GCM10023350_35290</name>
</gene>
<evidence type="ECO:0000313" key="2">
    <source>
        <dbReference type="Proteomes" id="UP001499882"/>
    </source>
</evidence>
<reference evidence="2" key="1">
    <citation type="journal article" date="2019" name="Int. J. Syst. Evol. Microbiol.">
        <title>The Global Catalogue of Microorganisms (GCM) 10K type strain sequencing project: providing services to taxonomists for standard genome sequencing and annotation.</title>
        <authorList>
            <consortium name="The Broad Institute Genomics Platform"/>
            <consortium name="The Broad Institute Genome Sequencing Center for Infectious Disease"/>
            <person name="Wu L."/>
            <person name="Ma J."/>
        </authorList>
    </citation>
    <scope>NUCLEOTIDE SEQUENCE [LARGE SCALE GENOMIC DNA]</scope>
    <source>
        <strain evidence="2">JCM 18532</strain>
    </source>
</reference>
<name>A0ABP8Z5V5_9ACTN</name>
<dbReference type="Proteomes" id="UP001499882">
    <property type="component" value="Unassembled WGS sequence"/>
</dbReference>
<organism evidence="1 2">
    <name type="scientific">Nocardioides endophyticus</name>
    <dbReference type="NCBI Taxonomy" id="1353775"/>
    <lineage>
        <taxon>Bacteria</taxon>
        <taxon>Bacillati</taxon>
        <taxon>Actinomycetota</taxon>
        <taxon>Actinomycetes</taxon>
        <taxon>Propionibacteriales</taxon>
        <taxon>Nocardioidaceae</taxon>
        <taxon>Nocardioides</taxon>
    </lineage>
</organism>
<dbReference type="EMBL" id="BAABKN010000023">
    <property type="protein sequence ID" value="GAA4747385.1"/>
    <property type="molecule type" value="Genomic_DNA"/>
</dbReference>
<protein>
    <submittedName>
        <fullName evidence="1">Type IV toxin-antitoxin system AbiEi family antitoxin domain-containing protein</fullName>
    </submittedName>
</protein>
<proteinExistence type="predicted"/>
<dbReference type="RefSeq" id="WP_345528225.1">
    <property type="nucleotide sequence ID" value="NZ_BAABKN010000023.1"/>
</dbReference>
<accession>A0ABP8Z5V5</accession>